<evidence type="ECO:0000259" key="1">
    <source>
        <dbReference type="Pfam" id="PF11706"/>
    </source>
</evidence>
<dbReference type="RefSeq" id="WP_169102299.1">
    <property type="nucleotide sequence ID" value="NZ_JABBVZ010000098.1"/>
</dbReference>
<evidence type="ECO:0000313" key="3">
    <source>
        <dbReference type="Proteomes" id="UP000533476"/>
    </source>
</evidence>
<gene>
    <name evidence="2" type="ORF">HIJ39_18365</name>
</gene>
<dbReference type="SUPFAM" id="SSF160904">
    <property type="entry name" value="Jann2411-like"/>
    <property type="match status" value="1"/>
</dbReference>
<protein>
    <recommendedName>
        <fullName evidence="1">Zinc finger CGNR domain-containing protein</fullName>
    </recommendedName>
</protein>
<organism evidence="2 3">
    <name type="scientific">Sulfobacillus harzensis</name>
    <dbReference type="NCBI Taxonomy" id="2729629"/>
    <lineage>
        <taxon>Bacteria</taxon>
        <taxon>Bacillati</taxon>
        <taxon>Bacillota</taxon>
        <taxon>Clostridia</taxon>
        <taxon>Eubacteriales</taxon>
        <taxon>Clostridiales Family XVII. Incertae Sedis</taxon>
        <taxon>Sulfobacillus</taxon>
    </lineage>
</organism>
<dbReference type="PANTHER" id="PTHR35525">
    <property type="entry name" value="BLL6575 PROTEIN"/>
    <property type="match status" value="1"/>
</dbReference>
<keyword evidence="3" id="KW-1185">Reference proteome</keyword>
<reference evidence="2 3" key="1">
    <citation type="submission" date="2020-04" db="EMBL/GenBank/DDBJ databases">
        <authorList>
            <person name="Zhang R."/>
            <person name="Schippers A."/>
        </authorList>
    </citation>
    <scope>NUCLEOTIDE SEQUENCE [LARGE SCALE GENOMIC DNA]</scope>
    <source>
        <strain evidence="2 3">DSM 109850</strain>
    </source>
</reference>
<dbReference type="Gene3D" id="1.10.3300.10">
    <property type="entry name" value="Jann2411-like domain"/>
    <property type="match status" value="1"/>
</dbReference>
<dbReference type="AlphaFoldDB" id="A0A7Y0L6N6"/>
<dbReference type="Pfam" id="PF07336">
    <property type="entry name" value="ABATE"/>
    <property type="match status" value="1"/>
</dbReference>
<feature type="domain" description="Zinc finger CGNR" evidence="1">
    <location>
        <begin position="148"/>
        <end position="189"/>
    </location>
</feature>
<dbReference type="PANTHER" id="PTHR35525:SF3">
    <property type="entry name" value="BLL6575 PROTEIN"/>
    <property type="match status" value="1"/>
</dbReference>
<comment type="caution">
    <text evidence="2">The sequence shown here is derived from an EMBL/GenBank/DDBJ whole genome shotgun (WGS) entry which is preliminary data.</text>
</comment>
<evidence type="ECO:0000313" key="2">
    <source>
        <dbReference type="EMBL" id="NMP24299.1"/>
    </source>
</evidence>
<dbReference type="Pfam" id="PF11706">
    <property type="entry name" value="zf-CGNR"/>
    <property type="match status" value="1"/>
</dbReference>
<dbReference type="InterPro" id="IPR023286">
    <property type="entry name" value="ABATE_dom_sf"/>
</dbReference>
<dbReference type="Proteomes" id="UP000533476">
    <property type="component" value="Unassembled WGS sequence"/>
</dbReference>
<sequence length="192" mass="21412">MKPEFTALGGTLAIDFVNTVQWHGGTVHDVLMSPTDLNEWLQFMVDHEQLTSAQYRSVTIVPMTSDDLALLKSFRTVGRDYLSGGLAEGDFVEHLHRAAEDTPLILRLDRTHGGYARVAMPVDGGSRGLVTLLAADWMRLFAEGIVSRIKACANARCLAYFVDVSGRRKWCSMADCGNRIKNARYHQRRQGI</sequence>
<dbReference type="EMBL" id="JABBVZ010000098">
    <property type="protein sequence ID" value="NMP24299.1"/>
    <property type="molecule type" value="Genomic_DNA"/>
</dbReference>
<accession>A0A7Y0L6N6</accession>
<dbReference type="InterPro" id="IPR021005">
    <property type="entry name" value="Znf_CGNR"/>
</dbReference>
<dbReference type="InterPro" id="IPR010852">
    <property type="entry name" value="ABATE"/>
</dbReference>
<name>A0A7Y0L6N6_9FIRM</name>
<proteinExistence type="predicted"/>